<evidence type="ECO:0000313" key="1">
    <source>
        <dbReference type="EMBL" id="OMP01043.1"/>
    </source>
</evidence>
<organism evidence="1 2">
    <name type="scientific">Corchorus olitorius</name>
    <dbReference type="NCBI Taxonomy" id="93759"/>
    <lineage>
        <taxon>Eukaryota</taxon>
        <taxon>Viridiplantae</taxon>
        <taxon>Streptophyta</taxon>
        <taxon>Embryophyta</taxon>
        <taxon>Tracheophyta</taxon>
        <taxon>Spermatophyta</taxon>
        <taxon>Magnoliopsida</taxon>
        <taxon>eudicotyledons</taxon>
        <taxon>Gunneridae</taxon>
        <taxon>Pentapetalae</taxon>
        <taxon>rosids</taxon>
        <taxon>malvids</taxon>
        <taxon>Malvales</taxon>
        <taxon>Malvaceae</taxon>
        <taxon>Grewioideae</taxon>
        <taxon>Apeibeae</taxon>
        <taxon>Corchorus</taxon>
    </lineage>
</organism>
<protein>
    <submittedName>
        <fullName evidence="1">Uncharacterized protein</fullName>
    </submittedName>
</protein>
<dbReference type="EMBL" id="AWUE01014857">
    <property type="protein sequence ID" value="OMP01043.1"/>
    <property type="molecule type" value="Genomic_DNA"/>
</dbReference>
<proteinExistence type="predicted"/>
<dbReference type="AlphaFoldDB" id="A0A1R3K1U1"/>
<comment type="caution">
    <text evidence="1">The sequence shown here is derived from an EMBL/GenBank/DDBJ whole genome shotgun (WGS) entry which is preliminary data.</text>
</comment>
<dbReference type="Proteomes" id="UP000187203">
    <property type="component" value="Unassembled WGS sequence"/>
</dbReference>
<accession>A0A1R3K1U1</accession>
<name>A0A1R3K1U1_9ROSI</name>
<sequence length="86" mass="9529">MNSPKNKSREKEKVFSNYLQGLLGDLGGGSRVFLGGNGGNGSHERWVLADSPISPEERRINATLLEMLCGREECWGFKAKGSKHFF</sequence>
<evidence type="ECO:0000313" key="2">
    <source>
        <dbReference type="Proteomes" id="UP000187203"/>
    </source>
</evidence>
<gene>
    <name evidence="1" type="ORF">COLO4_12195</name>
</gene>
<keyword evidence="2" id="KW-1185">Reference proteome</keyword>
<reference evidence="2" key="1">
    <citation type="submission" date="2013-09" db="EMBL/GenBank/DDBJ databases">
        <title>Corchorus olitorius genome sequencing.</title>
        <authorList>
            <person name="Alam M."/>
            <person name="Haque M.S."/>
            <person name="Islam M.S."/>
            <person name="Emdad E.M."/>
            <person name="Islam M.M."/>
            <person name="Ahmed B."/>
            <person name="Halim A."/>
            <person name="Hossen Q.M.M."/>
            <person name="Hossain M.Z."/>
            <person name="Ahmed R."/>
            <person name="Khan M.M."/>
            <person name="Islam R."/>
            <person name="Rashid M.M."/>
            <person name="Khan S.A."/>
            <person name="Rahman M.S."/>
            <person name="Alam M."/>
            <person name="Yahiya A.S."/>
            <person name="Khan M.S."/>
            <person name="Azam M.S."/>
            <person name="Haque T."/>
            <person name="Lashkar M.Z.H."/>
            <person name="Akhand A.I."/>
            <person name="Morshed G."/>
            <person name="Roy S."/>
            <person name="Uddin K.S."/>
            <person name="Rabeya T."/>
            <person name="Hossain A.S."/>
            <person name="Chowdhury A."/>
            <person name="Snigdha A.R."/>
            <person name="Mortoza M.S."/>
            <person name="Matin S.A."/>
            <person name="Hoque S.M.E."/>
            <person name="Islam M.K."/>
            <person name="Roy D.K."/>
            <person name="Haider R."/>
            <person name="Moosa M.M."/>
            <person name="Elias S.M."/>
            <person name="Hasan A.M."/>
            <person name="Jahan S."/>
            <person name="Shafiuddin M."/>
            <person name="Mahmood N."/>
            <person name="Shommy N.S."/>
        </authorList>
    </citation>
    <scope>NUCLEOTIDE SEQUENCE [LARGE SCALE GENOMIC DNA]</scope>
    <source>
        <strain evidence="2">cv. O-4</strain>
    </source>
</reference>